<organism evidence="2 3">
    <name type="scientific">Trichoderma cornu-damae</name>
    <dbReference type="NCBI Taxonomy" id="654480"/>
    <lineage>
        <taxon>Eukaryota</taxon>
        <taxon>Fungi</taxon>
        <taxon>Dikarya</taxon>
        <taxon>Ascomycota</taxon>
        <taxon>Pezizomycotina</taxon>
        <taxon>Sordariomycetes</taxon>
        <taxon>Hypocreomycetidae</taxon>
        <taxon>Hypocreales</taxon>
        <taxon>Hypocreaceae</taxon>
        <taxon>Trichoderma</taxon>
    </lineage>
</organism>
<evidence type="ECO:0000259" key="1">
    <source>
        <dbReference type="Pfam" id="PF00646"/>
    </source>
</evidence>
<dbReference type="CDD" id="cd09917">
    <property type="entry name" value="F-box_SF"/>
    <property type="match status" value="1"/>
</dbReference>
<dbReference type="AlphaFoldDB" id="A0A9P8TWR8"/>
<keyword evidence="3" id="KW-1185">Reference proteome</keyword>
<dbReference type="InterPro" id="IPR036047">
    <property type="entry name" value="F-box-like_dom_sf"/>
</dbReference>
<evidence type="ECO:0000313" key="3">
    <source>
        <dbReference type="Proteomes" id="UP000827724"/>
    </source>
</evidence>
<gene>
    <name evidence="2" type="ORF">Trco_004061</name>
</gene>
<proteinExistence type="predicted"/>
<dbReference type="Pfam" id="PF00646">
    <property type="entry name" value="F-box"/>
    <property type="match status" value="1"/>
</dbReference>
<accession>A0A9P8TWR8</accession>
<dbReference type="Proteomes" id="UP000827724">
    <property type="component" value="Unassembled WGS sequence"/>
</dbReference>
<reference evidence="2" key="1">
    <citation type="submission" date="2021-08" db="EMBL/GenBank/DDBJ databases">
        <title>Chromosome-Level Trichoderma cornu-damae using Hi-C Data.</title>
        <authorList>
            <person name="Kim C.S."/>
        </authorList>
    </citation>
    <scope>NUCLEOTIDE SEQUENCE</scope>
    <source>
        <strain evidence="2">KA19-0412C</strain>
    </source>
</reference>
<sequence length="365" mass="41945">MGRLRFLRRLLRKAHRPHVTITQLSTDILALITNHLSLHDQFLLSHTCRAFRRVASRDWDVEMSRLSSDDALRFWEGLAYASPNHWACPKCRKLHRINTSDVPAVSKLARERLVPCKVRLFRNTFEEAYCIQYYHIQLALKLSRLGNANENYLAALMRAYTYTDVSSLRPLTETYTAEPRIINRQFILREEWTISNGTGADLPLFPEDKLVFITPCPHLGLWASGLARSRSRKELNVDRCEFPFHTQLQKAQVLREMTMVEDGIESAFESPGRWIYNSCLRCHTDFGIIVSIAGRKATIQAWHNFGTEGSSTDASWKVHVLHRMPHVPTPESYVHYAHGSIRELWQKGNSGRGRAGAGHGSRRPE</sequence>
<dbReference type="SUPFAM" id="SSF81383">
    <property type="entry name" value="F-box domain"/>
    <property type="match status" value="1"/>
</dbReference>
<evidence type="ECO:0000313" key="2">
    <source>
        <dbReference type="EMBL" id="KAH6607748.1"/>
    </source>
</evidence>
<comment type="caution">
    <text evidence="2">The sequence shown here is derived from an EMBL/GenBank/DDBJ whole genome shotgun (WGS) entry which is preliminary data.</text>
</comment>
<dbReference type="InterPro" id="IPR001810">
    <property type="entry name" value="F-box_dom"/>
</dbReference>
<dbReference type="EMBL" id="JAIWOZ010000003">
    <property type="protein sequence ID" value="KAH6607748.1"/>
    <property type="molecule type" value="Genomic_DNA"/>
</dbReference>
<name>A0A9P8TWR8_9HYPO</name>
<dbReference type="OrthoDB" id="4879927at2759"/>
<protein>
    <recommendedName>
        <fullName evidence="1">F-box domain-containing protein</fullName>
    </recommendedName>
</protein>
<feature type="domain" description="F-box" evidence="1">
    <location>
        <begin position="21"/>
        <end position="57"/>
    </location>
</feature>